<evidence type="ECO:0000313" key="4">
    <source>
        <dbReference type="Proteomes" id="UP000315017"/>
    </source>
</evidence>
<dbReference type="OrthoDB" id="288665at2"/>
<dbReference type="KEGG" id="aagg:ETAA8_49250"/>
<evidence type="ECO:0000313" key="3">
    <source>
        <dbReference type="EMBL" id="QDU29810.1"/>
    </source>
</evidence>
<keyword evidence="4" id="KW-1185">Reference proteome</keyword>
<name>A0A517YHU4_9BACT</name>
<keyword evidence="1" id="KW-0732">Signal</keyword>
<dbReference type="Proteomes" id="UP000315017">
    <property type="component" value="Chromosome"/>
</dbReference>
<reference evidence="3 4" key="1">
    <citation type="submission" date="2019-02" db="EMBL/GenBank/DDBJ databases">
        <title>Deep-cultivation of Planctomycetes and their phenomic and genomic characterization uncovers novel biology.</title>
        <authorList>
            <person name="Wiegand S."/>
            <person name="Jogler M."/>
            <person name="Boedeker C."/>
            <person name="Pinto D."/>
            <person name="Vollmers J."/>
            <person name="Rivas-Marin E."/>
            <person name="Kohn T."/>
            <person name="Peeters S.H."/>
            <person name="Heuer A."/>
            <person name="Rast P."/>
            <person name="Oberbeckmann S."/>
            <person name="Bunk B."/>
            <person name="Jeske O."/>
            <person name="Meyerdierks A."/>
            <person name="Storesund J.E."/>
            <person name="Kallscheuer N."/>
            <person name="Luecker S."/>
            <person name="Lage O.M."/>
            <person name="Pohl T."/>
            <person name="Merkel B.J."/>
            <person name="Hornburger P."/>
            <person name="Mueller R.-W."/>
            <person name="Bruemmer F."/>
            <person name="Labrenz M."/>
            <person name="Spormann A.M."/>
            <person name="Op den Camp H."/>
            <person name="Overmann J."/>
            <person name="Amann R."/>
            <person name="Jetten M.S.M."/>
            <person name="Mascher T."/>
            <person name="Medema M.H."/>
            <person name="Devos D.P."/>
            <person name="Kaster A.-K."/>
            <person name="Ovreas L."/>
            <person name="Rohde M."/>
            <person name="Galperin M.Y."/>
            <person name="Jogler C."/>
        </authorList>
    </citation>
    <scope>NUCLEOTIDE SEQUENCE [LARGE SCALE GENOMIC DNA]</scope>
    <source>
        <strain evidence="3 4">ETA_A8</strain>
    </source>
</reference>
<accession>A0A517YHU4</accession>
<dbReference type="Gene3D" id="2.160.20.10">
    <property type="entry name" value="Single-stranded right-handed beta-helix, Pectin lyase-like"/>
    <property type="match status" value="1"/>
</dbReference>
<proteinExistence type="predicted"/>
<evidence type="ECO:0000256" key="1">
    <source>
        <dbReference type="SAM" id="SignalP"/>
    </source>
</evidence>
<organism evidence="3 4">
    <name type="scientific">Anatilimnocola aggregata</name>
    <dbReference type="NCBI Taxonomy" id="2528021"/>
    <lineage>
        <taxon>Bacteria</taxon>
        <taxon>Pseudomonadati</taxon>
        <taxon>Planctomycetota</taxon>
        <taxon>Planctomycetia</taxon>
        <taxon>Pirellulales</taxon>
        <taxon>Pirellulaceae</taxon>
        <taxon>Anatilimnocola</taxon>
    </lineage>
</organism>
<dbReference type="SUPFAM" id="SSF51126">
    <property type="entry name" value="Pectin lyase-like"/>
    <property type="match status" value="1"/>
</dbReference>
<dbReference type="InterPro" id="IPR039448">
    <property type="entry name" value="Beta_helix"/>
</dbReference>
<dbReference type="RefSeq" id="WP_145094214.1">
    <property type="nucleotide sequence ID" value="NZ_CP036274.1"/>
</dbReference>
<evidence type="ECO:0000259" key="2">
    <source>
        <dbReference type="Pfam" id="PF13229"/>
    </source>
</evidence>
<feature type="signal peptide" evidence="1">
    <location>
        <begin position="1"/>
        <end position="21"/>
    </location>
</feature>
<dbReference type="InterPro" id="IPR011050">
    <property type="entry name" value="Pectin_lyase_fold/virulence"/>
</dbReference>
<sequence length="294" mass="31715" precursor="true">MRGRLLECSFLWFALAATCSAADIYVDNVTGDDRRNGRATTSIGVGNGPVRTIAKALRLANKGDRVILANNAEPYRESVAISGGYHSGLATYPFELIGNGATIDGSLSLATAEWEFVTGEIFRVRPPRGSFQRLFIDNVPAEFVQPTGDARPVLNPKQWTLLSGWIYFCVEKDKLPSSYDLSCCGLQTGITLYQVQDVVITDLTVRGFQLDGVNAADNARQAKLLGVISIDNGRSGFTVGGASRVTLDQCDAAGNGNSQLRAEGYSQTRVRDCDFDDKSAPALVSDGGRVFRVE</sequence>
<dbReference type="Pfam" id="PF13229">
    <property type="entry name" value="Beta_helix"/>
    <property type="match status" value="1"/>
</dbReference>
<dbReference type="EMBL" id="CP036274">
    <property type="protein sequence ID" value="QDU29810.1"/>
    <property type="molecule type" value="Genomic_DNA"/>
</dbReference>
<gene>
    <name evidence="3" type="ORF">ETAA8_49250</name>
</gene>
<feature type="chain" id="PRO_5022062329" description="Right handed beta helix domain-containing protein" evidence="1">
    <location>
        <begin position="22"/>
        <end position="294"/>
    </location>
</feature>
<dbReference type="InterPro" id="IPR012334">
    <property type="entry name" value="Pectin_lyas_fold"/>
</dbReference>
<dbReference type="AlphaFoldDB" id="A0A517YHU4"/>
<protein>
    <recommendedName>
        <fullName evidence="2">Right handed beta helix domain-containing protein</fullName>
    </recommendedName>
</protein>
<feature type="domain" description="Right handed beta helix" evidence="2">
    <location>
        <begin position="188"/>
        <end position="280"/>
    </location>
</feature>